<evidence type="ECO:0000259" key="1">
    <source>
        <dbReference type="Pfam" id="PF05368"/>
    </source>
</evidence>
<name>A0A2T8IH23_9POAL</name>
<dbReference type="Gramene" id="PVH36962">
    <property type="protein sequence ID" value="PVH36962"/>
    <property type="gene ID" value="PAHAL_6G210400"/>
</dbReference>
<dbReference type="PANTHER" id="PTHR43349">
    <property type="entry name" value="PINORESINOL REDUCTASE-RELATED"/>
    <property type="match status" value="1"/>
</dbReference>
<feature type="domain" description="NmrA-like" evidence="1">
    <location>
        <begin position="144"/>
        <end position="235"/>
    </location>
</feature>
<dbReference type="Gene3D" id="3.90.25.10">
    <property type="entry name" value="UDP-galactose 4-epimerase, domain 1"/>
    <property type="match status" value="1"/>
</dbReference>
<dbReference type="SUPFAM" id="SSF51735">
    <property type="entry name" value="NAD(P)-binding Rossmann-fold domains"/>
    <property type="match status" value="1"/>
</dbReference>
<dbReference type="PANTHER" id="PTHR43349:SF57">
    <property type="entry name" value="NMRA-LIKE DOMAIN-CONTAINING PROTEIN"/>
    <property type="match status" value="1"/>
</dbReference>
<proteinExistence type="predicted"/>
<gene>
    <name evidence="2" type="ORF">PAHAL_6G210400</name>
</gene>
<accession>A0A2T8IH23</accession>
<organism evidence="2">
    <name type="scientific">Panicum hallii</name>
    <dbReference type="NCBI Taxonomy" id="206008"/>
    <lineage>
        <taxon>Eukaryota</taxon>
        <taxon>Viridiplantae</taxon>
        <taxon>Streptophyta</taxon>
        <taxon>Embryophyta</taxon>
        <taxon>Tracheophyta</taxon>
        <taxon>Spermatophyta</taxon>
        <taxon>Magnoliopsida</taxon>
        <taxon>Liliopsida</taxon>
        <taxon>Poales</taxon>
        <taxon>Poaceae</taxon>
        <taxon>PACMAD clade</taxon>
        <taxon>Panicoideae</taxon>
        <taxon>Panicodae</taxon>
        <taxon>Paniceae</taxon>
        <taxon>Panicinae</taxon>
        <taxon>Panicum</taxon>
        <taxon>Panicum sect. Panicum</taxon>
    </lineage>
</organism>
<dbReference type="InterPro" id="IPR036291">
    <property type="entry name" value="NAD(P)-bd_dom_sf"/>
</dbReference>
<protein>
    <recommendedName>
        <fullName evidence="1">NmrA-like domain-containing protein</fullName>
    </recommendedName>
</protein>
<dbReference type="Proteomes" id="UP000243499">
    <property type="component" value="Chromosome 6"/>
</dbReference>
<reference evidence="2" key="1">
    <citation type="submission" date="2018-04" db="EMBL/GenBank/DDBJ databases">
        <title>WGS assembly of Panicum hallii.</title>
        <authorList>
            <person name="Lovell J."/>
            <person name="Jenkins J."/>
            <person name="Lowry D."/>
            <person name="Mamidi S."/>
            <person name="Sreedasyam A."/>
            <person name="Weng X."/>
            <person name="Barry K."/>
            <person name="Bonette J."/>
            <person name="Campitelli B."/>
            <person name="Daum C."/>
            <person name="Gordon S."/>
            <person name="Gould B."/>
            <person name="Lipzen A."/>
            <person name="Macqueen A."/>
            <person name="Palacio-Mejia J."/>
            <person name="Plott C."/>
            <person name="Shakirov E."/>
            <person name="Shu S."/>
            <person name="Yoshinaga Y."/>
            <person name="Zane M."/>
            <person name="Rokhsar D."/>
            <person name="Grimwood J."/>
            <person name="Schmutz J."/>
            <person name="Juenger T."/>
        </authorList>
    </citation>
    <scope>NUCLEOTIDE SEQUENCE [LARGE SCALE GENOMIC DNA]</scope>
    <source>
        <strain evidence="2">FIL2</strain>
    </source>
</reference>
<dbReference type="AlphaFoldDB" id="A0A2T8IH23"/>
<feature type="domain" description="NmrA-like" evidence="1">
    <location>
        <begin position="10"/>
        <end position="99"/>
    </location>
</feature>
<dbReference type="Gene3D" id="3.40.50.720">
    <property type="entry name" value="NAD(P)-binding Rossmann-like Domain"/>
    <property type="match status" value="1"/>
</dbReference>
<evidence type="ECO:0000313" key="2">
    <source>
        <dbReference type="EMBL" id="PVH36962.1"/>
    </source>
</evidence>
<sequence length="269" mass="29022">MVTTEDKEMEKSRVLIIGGTGHIGKHIVVVSLCLSHPTAVLIREFAPSDQIKVKELGWVNSGASLIKICFVLLFAENLFDHESLVKTINCADAVISPVGPRFVPSEFGSDGDRLHTDPTASLYAVKANLPPATYLPSIGDATAISAGPPASKLTILGDGNAKDDIAADTRRAVGDERTLNKILYVRPAAGVVSHNELISTWEKNAGRILHKVHLPEEEILKWIKEAAFSLNILLSLAPSIGGRPGQLQHRPGGRLGDHPALPRLRLHCR</sequence>
<dbReference type="Pfam" id="PF05368">
    <property type="entry name" value="NmrA"/>
    <property type="match status" value="2"/>
</dbReference>
<dbReference type="InterPro" id="IPR050608">
    <property type="entry name" value="NmrA-type/Isoflavone_red_sf"/>
</dbReference>
<dbReference type="InterPro" id="IPR008030">
    <property type="entry name" value="NmrA-like"/>
</dbReference>
<dbReference type="EMBL" id="CM008051">
    <property type="protein sequence ID" value="PVH36962.1"/>
    <property type="molecule type" value="Genomic_DNA"/>
</dbReference>